<evidence type="ECO:0000313" key="1">
    <source>
        <dbReference type="EMBL" id="KAB8166374.1"/>
    </source>
</evidence>
<evidence type="ECO:0000313" key="2">
    <source>
        <dbReference type="Proteomes" id="UP000314251"/>
    </source>
</evidence>
<comment type="caution">
    <text evidence="1">The sequence shown here is derived from an EMBL/GenBank/DDBJ whole genome shotgun (WGS) entry which is preliminary data.</text>
</comment>
<accession>A0A5N6AC23</accession>
<organism evidence="1 2">
    <name type="scientific">Streptomyces mimosae</name>
    <dbReference type="NCBI Taxonomy" id="2586635"/>
    <lineage>
        <taxon>Bacteria</taxon>
        <taxon>Bacillati</taxon>
        <taxon>Actinomycetota</taxon>
        <taxon>Actinomycetes</taxon>
        <taxon>Kitasatosporales</taxon>
        <taxon>Streptomycetaceae</taxon>
        <taxon>Streptomyces</taxon>
    </lineage>
</organism>
<proteinExistence type="predicted"/>
<gene>
    <name evidence="1" type="ORF">FH607_011120</name>
</gene>
<dbReference type="Proteomes" id="UP000314251">
    <property type="component" value="Unassembled WGS sequence"/>
</dbReference>
<dbReference type="OrthoDB" id="4299856at2"/>
<dbReference type="EMBL" id="VDLY02000006">
    <property type="protein sequence ID" value="KAB8166374.1"/>
    <property type="molecule type" value="Genomic_DNA"/>
</dbReference>
<name>A0A5N6AC23_9ACTN</name>
<protein>
    <submittedName>
        <fullName evidence="1">Uncharacterized protein</fullName>
    </submittedName>
</protein>
<reference evidence="1" key="1">
    <citation type="submission" date="2019-10" db="EMBL/GenBank/DDBJ databases">
        <title>Nonomuraea sp. nov., isolated from Phyllanthus amarus.</title>
        <authorList>
            <person name="Klykleung N."/>
            <person name="Tanasupawat S."/>
        </authorList>
    </citation>
    <scope>NUCLEOTIDE SEQUENCE [LARGE SCALE GENOMIC DNA]</scope>
    <source>
        <strain evidence="1">3MP-10</strain>
    </source>
</reference>
<dbReference type="AlphaFoldDB" id="A0A5N6AC23"/>
<sequence>MNREWNFLLPLPGRPGAGGWVIGPCWFFCGHQVTAVVWIGAVTTVGANAPLYACGGCLDQLHAMAWDFTESGWKARYRRPRTSFGRRLRRLADAYQPTKGNDGG</sequence>
<keyword evidence="2" id="KW-1185">Reference proteome</keyword>
<dbReference type="RefSeq" id="WP_139667499.1">
    <property type="nucleotide sequence ID" value="NZ_VDLY02000006.1"/>
</dbReference>